<name>A0A914YHZ0_9BILA</name>
<keyword evidence="3" id="KW-1185">Reference proteome</keyword>
<keyword evidence="2" id="KW-0812">Transmembrane</keyword>
<feature type="compositionally biased region" description="Pro residues" evidence="1">
    <location>
        <begin position="1"/>
        <end position="15"/>
    </location>
</feature>
<organism evidence="3 4">
    <name type="scientific">Panagrolaimus superbus</name>
    <dbReference type="NCBI Taxonomy" id="310955"/>
    <lineage>
        <taxon>Eukaryota</taxon>
        <taxon>Metazoa</taxon>
        <taxon>Ecdysozoa</taxon>
        <taxon>Nematoda</taxon>
        <taxon>Chromadorea</taxon>
        <taxon>Rhabditida</taxon>
        <taxon>Tylenchina</taxon>
        <taxon>Panagrolaimomorpha</taxon>
        <taxon>Panagrolaimoidea</taxon>
        <taxon>Panagrolaimidae</taxon>
        <taxon>Panagrolaimus</taxon>
    </lineage>
</organism>
<dbReference type="Proteomes" id="UP000887577">
    <property type="component" value="Unplaced"/>
</dbReference>
<proteinExistence type="predicted"/>
<feature type="region of interest" description="Disordered" evidence="1">
    <location>
        <begin position="1"/>
        <end position="22"/>
    </location>
</feature>
<accession>A0A914YHZ0</accession>
<feature type="transmembrane region" description="Helical" evidence="2">
    <location>
        <begin position="43"/>
        <end position="67"/>
    </location>
</feature>
<reference evidence="4" key="1">
    <citation type="submission" date="2022-11" db="UniProtKB">
        <authorList>
            <consortium name="WormBaseParasite"/>
        </authorList>
    </citation>
    <scope>IDENTIFICATION</scope>
</reference>
<keyword evidence="2" id="KW-1133">Transmembrane helix</keyword>
<sequence>MASTPPPPTPAPTAPMPSSTTQQFIKQKPKWQSYKHPEIKHELILYAELAAAAAFIVGLYVLCLFPWEYIVRAEMLSSRLHPSEISIQHVQNLRDSCDIKDDINSTIAYKLTKRPCGTKPMPTREVSLDTKHGAKCNELVKNEDKFELGKAKIRYSSDTTRYSYHDLNEFFRIECCAVTAKNCPCGYDHILQDKCYTFVLKNKHFGCPSKNNFNQTQVTNLMPLLISQNLTHYCRQGEKFNFKGTKISSCPSNSNTIFSGDKNNTEYFLCESNFINKTEEWWRRD</sequence>
<dbReference type="WBParaSite" id="PSU_v2.g18415.t1">
    <property type="protein sequence ID" value="PSU_v2.g18415.t1"/>
    <property type="gene ID" value="PSU_v2.g18415"/>
</dbReference>
<evidence type="ECO:0000256" key="2">
    <source>
        <dbReference type="SAM" id="Phobius"/>
    </source>
</evidence>
<evidence type="ECO:0000313" key="3">
    <source>
        <dbReference type="Proteomes" id="UP000887577"/>
    </source>
</evidence>
<keyword evidence="2" id="KW-0472">Membrane</keyword>
<dbReference type="AlphaFoldDB" id="A0A914YHZ0"/>
<evidence type="ECO:0000313" key="4">
    <source>
        <dbReference type="WBParaSite" id="PSU_v2.g18415.t1"/>
    </source>
</evidence>
<protein>
    <submittedName>
        <fullName evidence="4">Uncharacterized protein</fullName>
    </submittedName>
</protein>
<evidence type="ECO:0000256" key="1">
    <source>
        <dbReference type="SAM" id="MobiDB-lite"/>
    </source>
</evidence>